<feature type="transmembrane region" description="Helical" evidence="7">
    <location>
        <begin position="101"/>
        <end position="123"/>
    </location>
</feature>
<feature type="transmembrane region" description="Helical" evidence="7">
    <location>
        <begin position="413"/>
        <end position="438"/>
    </location>
</feature>
<organism evidence="8 9">
    <name type="scientific">Arthrobacter hankyongi</name>
    <dbReference type="NCBI Taxonomy" id="2904801"/>
    <lineage>
        <taxon>Bacteria</taxon>
        <taxon>Bacillati</taxon>
        <taxon>Actinomycetota</taxon>
        <taxon>Actinomycetes</taxon>
        <taxon>Micrococcales</taxon>
        <taxon>Micrococcaceae</taxon>
        <taxon>Arthrobacter</taxon>
    </lineage>
</organism>
<keyword evidence="4 7" id="KW-1133">Transmembrane helix</keyword>
<accession>A0ABS9L5B0</accession>
<protein>
    <submittedName>
        <fullName evidence="8">APC family permease</fullName>
    </submittedName>
</protein>
<dbReference type="RefSeq" id="WP_237819495.1">
    <property type="nucleotide sequence ID" value="NZ_JAKLTQ010000004.1"/>
</dbReference>
<keyword evidence="9" id="KW-1185">Reference proteome</keyword>
<dbReference type="Pfam" id="PF13520">
    <property type="entry name" value="AA_permease_2"/>
    <property type="match status" value="1"/>
</dbReference>
<feature type="transmembrane region" description="Helical" evidence="7">
    <location>
        <begin position="348"/>
        <end position="366"/>
    </location>
</feature>
<keyword evidence="5 7" id="KW-0472">Membrane</keyword>
<feature type="transmembrane region" description="Helical" evidence="7">
    <location>
        <begin position="30"/>
        <end position="55"/>
    </location>
</feature>
<feature type="transmembrane region" description="Helical" evidence="7">
    <location>
        <begin position="247"/>
        <end position="271"/>
    </location>
</feature>
<feature type="transmembrane region" description="Helical" evidence="7">
    <location>
        <begin position="291"/>
        <end position="315"/>
    </location>
</feature>
<feature type="transmembrane region" description="Helical" evidence="7">
    <location>
        <begin position="61"/>
        <end position="80"/>
    </location>
</feature>
<evidence type="ECO:0000256" key="2">
    <source>
        <dbReference type="ARBA" id="ARBA00022475"/>
    </source>
</evidence>
<feature type="transmembrane region" description="Helical" evidence="7">
    <location>
        <begin position="169"/>
        <end position="191"/>
    </location>
</feature>
<dbReference type="PIRSF" id="PIRSF006060">
    <property type="entry name" value="AA_transporter"/>
    <property type="match status" value="1"/>
</dbReference>
<sequence>MTAEPTVKQSEPSSGRKETRLSGRMGMASLVLSVLAFSAPIVSVSGYIPFTIIFAGQAAPVAFAVATVLLMIFAVGYIAMTRTLPTPGAFYAYITSGLGKAAGLGAAFLAVIAYLALLAGVYVFAGITATSLIASFGGPETPWWLWSLVSWAVVGVLGYFHVELSAKVLSLVMVLEVALVMIFNVATLARGGAEGLSLAPFSPAEFAKGDMPITMVFVVMVFIGFEATALYRDEVKAPDTTVPRSTYLAVIFIGVLYTLSCYALVSAYGSAAVDTATNEPATMFGNAIGHFVGPAFSQIAFVLIATSAIAALLSIHNVIARYVHNLGTDRALPSYLARVHPRHKSPHTASTTVSAVVAIGLIPFLLAGTDPSVLYGQFGGLGSTGILALMALVSLAVIAWFRRRRELRSKFTVWNVVVAPFIAFAAFSIIIVLVILHFELVVGGDAGQSLGLLLVLAGALVAGMAAAIYFRIARPEIYARLGTARGQTDEEFQDEIATSSAGQR</sequence>
<dbReference type="Proteomes" id="UP001165368">
    <property type="component" value="Unassembled WGS sequence"/>
</dbReference>
<evidence type="ECO:0000256" key="4">
    <source>
        <dbReference type="ARBA" id="ARBA00022989"/>
    </source>
</evidence>
<dbReference type="InterPro" id="IPR002293">
    <property type="entry name" value="AA/rel_permease1"/>
</dbReference>
<feature type="transmembrane region" description="Helical" evidence="7">
    <location>
        <begin position="211"/>
        <end position="231"/>
    </location>
</feature>
<evidence type="ECO:0000256" key="7">
    <source>
        <dbReference type="SAM" id="Phobius"/>
    </source>
</evidence>
<name>A0ABS9L5B0_9MICC</name>
<dbReference type="Gene3D" id="1.20.1740.10">
    <property type="entry name" value="Amino acid/polyamine transporter I"/>
    <property type="match status" value="1"/>
</dbReference>
<keyword evidence="2" id="KW-1003">Cell membrane</keyword>
<dbReference type="InterPro" id="IPR050367">
    <property type="entry name" value="APC_superfamily"/>
</dbReference>
<evidence type="ECO:0000256" key="5">
    <source>
        <dbReference type="ARBA" id="ARBA00023136"/>
    </source>
</evidence>
<dbReference type="PANTHER" id="PTHR42770:SF16">
    <property type="entry name" value="AMINO ACID PERMEASE"/>
    <property type="match status" value="1"/>
</dbReference>
<dbReference type="PANTHER" id="PTHR42770">
    <property type="entry name" value="AMINO ACID TRANSPORTER-RELATED"/>
    <property type="match status" value="1"/>
</dbReference>
<feature type="transmembrane region" description="Helical" evidence="7">
    <location>
        <begin position="378"/>
        <end position="401"/>
    </location>
</feature>
<gene>
    <name evidence="8" type="ORF">LVY72_08000</name>
</gene>
<evidence type="ECO:0000256" key="6">
    <source>
        <dbReference type="SAM" id="MobiDB-lite"/>
    </source>
</evidence>
<dbReference type="EMBL" id="JAKLTQ010000004">
    <property type="protein sequence ID" value="MCG2621859.1"/>
    <property type="molecule type" value="Genomic_DNA"/>
</dbReference>
<feature type="region of interest" description="Disordered" evidence="6">
    <location>
        <begin position="1"/>
        <end position="20"/>
    </location>
</feature>
<comment type="caution">
    <text evidence="8">The sequence shown here is derived from an EMBL/GenBank/DDBJ whole genome shotgun (WGS) entry which is preliminary data.</text>
</comment>
<evidence type="ECO:0000313" key="9">
    <source>
        <dbReference type="Proteomes" id="UP001165368"/>
    </source>
</evidence>
<keyword evidence="3 7" id="KW-0812">Transmembrane</keyword>
<proteinExistence type="predicted"/>
<evidence type="ECO:0000256" key="1">
    <source>
        <dbReference type="ARBA" id="ARBA00004651"/>
    </source>
</evidence>
<reference evidence="8" key="1">
    <citation type="submission" date="2022-01" db="EMBL/GenBank/DDBJ databases">
        <authorList>
            <person name="Jo J.-H."/>
            <person name="Im W.-T."/>
        </authorList>
    </citation>
    <scope>NUCLEOTIDE SEQUENCE</scope>
    <source>
        <strain evidence="8">I2-34</strain>
    </source>
</reference>
<evidence type="ECO:0000256" key="3">
    <source>
        <dbReference type="ARBA" id="ARBA00022692"/>
    </source>
</evidence>
<comment type="subcellular location">
    <subcellularLocation>
        <location evidence="1">Cell membrane</location>
        <topology evidence="1">Multi-pass membrane protein</topology>
    </subcellularLocation>
</comment>
<feature type="transmembrane region" description="Helical" evidence="7">
    <location>
        <begin position="450"/>
        <end position="470"/>
    </location>
</feature>
<evidence type="ECO:0000313" key="8">
    <source>
        <dbReference type="EMBL" id="MCG2621859.1"/>
    </source>
</evidence>
<feature type="transmembrane region" description="Helical" evidence="7">
    <location>
        <begin position="143"/>
        <end position="162"/>
    </location>
</feature>